<comment type="caution">
    <text evidence="2">The sequence shown here is derived from an EMBL/GenBank/DDBJ whole genome shotgun (WGS) entry which is preliminary data.</text>
</comment>
<name>A0A4U0U2U5_9PEZI</name>
<dbReference type="EMBL" id="NAJL01000015">
    <property type="protein sequence ID" value="TKA29218.1"/>
    <property type="molecule type" value="Genomic_DNA"/>
</dbReference>
<evidence type="ECO:0000313" key="2">
    <source>
        <dbReference type="EMBL" id="TKA29218.1"/>
    </source>
</evidence>
<feature type="compositionally biased region" description="Basic and acidic residues" evidence="1">
    <location>
        <begin position="313"/>
        <end position="343"/>
    </location>
</feature>
<feature type="compositionally biased region" description="Polar residues" evidence="1">
    <location>
        <begin position="63"/>
        <end position="72"/>
    </location>
</feature>
<dbReference type="AlphaFoldDB" id="A0A4U0U2U5"/>
<feature type="region of interest" description="Disordered" evidence="1">
    <location>
        <begin position="1"/>
        <end position="343"/>
    </location>
</feature>
<dbReference type="Proteomes" id="UP000308549">
    <property type="component" value="Unassembled WGS sequence"/>
</dbReference>
<feature type="compositionally biased region" description="Low complexity" evidence="1">
    <location>
        <begin position="298"/>
        <end position="312"/>
    </location>
</feature>
<feature type="compositionally biased region" description="Polar residues" evidence="1">
    <location>
        <begin position="81"/>
        <end position="90"/>
    </location>
</feature>
<reference evidence="2 3" key="1">
    <citation type="submission" date="2017-03" db="EMBL/GenBank/DDBJ databases">
        <title>Genomes of endolithic fungi from Antarctica.</title>
        <authorList>
            <person name="Coleine C."/>
            <person name="Masonjones S."/>
            <person name="Stajich J.E."/>
        </authorList>
    </citation>
    <scope>NUCLEOTIDE SEQUENCE [LARGE SCALE GENOMIC DNA]</scope>
    <source>
        <strain evidence="2 3">CCFEE 6315</strain>
    </source>
</reference>
<feature type="compositionally biased region" description="Polar residues" evidence="1">
    <location>
        <begin position="37"/>
        <end position="50"/>
    </location>
</feature>
<sequence length="343" mass="34662">MDTIKNAIGLGQQTQEGQEPVSGQQGAGNAAEPFDAGNTTGPYTILNNNAELGGKAPQETDPSKVTGNVSSTNPPPAADSATGSGKSYQTPQPPPPPAESETSKPIPSSNIGDDEDVRTPAADSGEAKQAIGSAGWFRTAIPPEQRKAEATGNAGEGTQSSGNTAPLGQHASSADVAGDVDTRKPTPATTTTPPAPAPIPSTSQAEPKQPDPMSAPREREVQSSRPHAIPVAGGTQVGEAAAKDRERRRSSIDPGRTGSGTEPAPAGNKFDDTTSKNTAANTGTKPDHRPSASGGGAAAAATGTESSSSPGSGKEKENEGRGPGKMEKLKEKLHIGHHSKDAK</sequence>
<dbReference type="OrthoDB" id="5388207at2759"/>
<accession>A0A4U0U2U5</accession>
<evidence type="ECO:0000256" key="1">
    <source>
        <dbReference type="SAM" id="MobiDB-lite"/>
    </source>
</evidence>
<feature type="compositionally biased region" description="Polar residues" evidence="1">
    <location>
        <begin position="156"/>
        <end position="172"/>
    </location>
</feature>
<evidence type="ECO:0000313" key="3">
    <source>
        <dbReference type="Proteomes" id="UP000308549"/>
    </source>
</evidence>
<feature type="compositionally biased region" description="Basic and acidic residues" evidence="1">
    <location>
        <begin position="241"/>
        <end position="251"/>
    </location>
</feature>
<feature type="compositionally biased region" description="Polar residues" evidence="1">
    <location>
        <begin position="275"/>
        <end position="284"/>
    </location>
</feature>
<protein>
    <submittedName>
        <fullName evidence="2">Uncharacterized protein</fullName>
    </submittedName>
</protein>
<organism evidence="2 3">
    <name type="scientific">Salinomyces thailandicus</name>
    <dbReference type="NCBI Taxonomy" id="706561"/>
    <lineage>
        <taxon>Eukaryota</taxon>
        <taxon>Fungi</taxon>
        <taxon>Dikarya</taxon>
        <taxon>Ascomycota</taxon>
        <taxon>Pezizomycotina</taxon>
        <taxon>Dothideomycetes</taxon>
        <taxon>Dothideomycetidae</taxon>
        <taxon>Mycosphaerellales</taxon>
        <taxon>Teratosphaeriaceae</taxon>
        <taxon>Salinomyces</taxon>
    </lineage>
</organism>
<gene>
    <name evidence="2" type="ORF">B0A50_03728</name>
</gene>
<proteinExistence type="predicted"/>
<keyword evidence="3" id="KW-1185">Reference proteome</keyword>
<feature type="compositionally biased region" description="Polar residues" evidence="1">
    <location>
        <begin position="11"/>
        <end position="24"/>
    </location>
</feature>